<evidence type="ECO:0000313" key="2">
    <source>
        <dbReference type="EMBL" id="SDZ59495.1"/>
    </source>
</evidence>
<evidence type="ECO:0000259" key="1">
    <source>
        <dbReference type="Pfam" id="PF18730"/>
    </source>
</evidence>
<evidence type="ECO:0000313" key="3">
    <source>
        <dbReference type="Proteomes" id="UP000199663"/>
    </source>
</evidence>
<organism evidence="2 3">
    <name type="scientific">Rhodonellum ikkaensis</name>
    <dbReference type="NCBI Taxonomy" id="336829"/>
    <lineage>
        <taxon>Bacteria</taxon>
        <taxon>Pseudomonadati</taxon>
        <taxon>Bacteroidota</taxon>
        <taxon>Cytophagia</taxon>
        <taxon>Cytophagales</taxon>
        <taxon>Cytophagaceae</taxon>
        <taxon>Rhodonellum</taxon>
    </lineage>
</organism>
<reference evidence="2 3" key="1">
    <citation type="submission" date="2016-10" db="EMBL/GenBank/DDBJ databases">
        <authorList>
            <person name="Varghese N."/>
            <person name="Submissions S."/>
        </authorList>
    </citation>
    <scope>NUCLEOTIDE SEQUENCE [LARGE SCALE GENOMIC DNA]</scope>
    <source>
        <strain evidence="2 3">DSM 17997</strain>
    </source>
</reference>
<dbReference type="Pfam" id="PF18730">
    <property type="entry name" value="HEPN_Cthe2314"/>
    <property type="match status" value="1"/>
</dbReference>
<comment type="caution">
    <text evidence="2">The sequence shown here is derived from an EMBL/GenBank/DDBJ whole genome shotgun (WGS) entry which is preliminary data.</text>
</comment>
<dbReference type="InterPro" id="IPR041394">
    <property type="entry name" value="HEPN_Cthe2314"/>
</dbReference>
<dbReference type="EMBL" id="FNQC01000044">
    <property type="protein sequence ID" value="SDZ59495.1"/>
    <property type="molecule type" value="Genomic_DNA"/>
</dbReference>
<dbReference type="Proteomes" id="UP000199663">
    <property type="component" value="Unassembled WGS sequence"/>
</dbReference>
<name>A0A1H3UCC7_9BACT</name>
<proteinExistence type="predicted"/>
<feature type="domain" description="Cthe-2314-like HEPN" evidence="1">
    <location>
        <begin position="55"/>
        <end position="214"/>
    </location>
</feature>
<protein>
    <recommendedName>
        <fullName evidence="1">Cthe-2314-like HEPN domain-containing protein</fullName>
    </recommendedName>
</protein>
<accession>A0A1H3UCC7</accession>
<gene>
    <name evidence="2" type="ORF">SAMN05444412_1443</name>
</gene>
<keyword evidence="3" id="KW-1185">Reference proteome</keyword>
<sequence length="243" mass="28707">MGIDEILDNPYYKECFERASIILNREIDCFLENGKKGEEILPEDDAQTLDEFNFLTRLVNHLEDLTKISNLFIQYEPQHWLSKDEVSDLDTIRLFTEMTLNKIFVVRDTMVQIINKAYQIGLPEKKLKWFLVEKNVSFKTSKSYEIIENFYKEFESLFEVRNYFTHQGDYLDSDYDGINGVYFIIKHSYNSKGGLDESLKGSLAGSKIKIDKLKLHRHGLFVDWEEKVFNHVYLFLKSLPIKQ</sequence>
<dbReference type="RefSeq" id="WP_019597346.1">
    <property type="nucleotide sequence ID" value="NZ_FNQC01000044.1"/>
</dbReference>